<evidence type="ECO:0000313" key="1">
    <source>
        <dbReference type="EMBL" id="MDT6989876.1"/>
    </source>
</evidence>
<comment type="caution">
    <text evidence="1">The sequence shown here is derived from an EMBL/GenBank/DDBJ whole genome shotgun (WGS) entry which is preliminary data.</text>
</comment>
<evidence type="ECO:0000313" key="2">
    <source>
        <dbReference type="Proteomes" id="UP001267003"/>
    </source>
</evidence>
<gene>
    <name evidence="1" type="ORF">RI536_07125</name>
</gene>
<dbReference type="RefSeq" id="WP_105920114.1">
    <property type="nucleotide sequence ID" value="NZ_CP162863.1"/>
</dbReference>
<reference evidence="1" key="1">
    <citation type="submission" date="2023-08" db="EMBL/GenBank/DDBJ databases">
        <authorList>
            <person name="Page C.A."/>
            <person name="Perez-Diaz I.M."/>
        </authorList>
    </citation>
    <scope>NUCLEOTIDE SEQUENCE</scope>
    <source>
        <strain evidence="1">7.8.46</strain>
    </source>
</reference>
<name>A0AAW8VUI1_LACPE</name>
<sequence>MQYAQEQQATVSVEVNPTDKQLASELFDHLGLSPSTAINIFIKKSIAEGGMPFEVKDPFYNTANQAELQRRFNKLNRNQTQDNKLD</sequence>
<dbReference type="Gene3D" id="1.10.1220.10">
    <property type="entry name" value="Met repressor-like"/>
    <property type="match status" value="1"/>
</dbReference>
<dbReference type="InterPro" id="IPR013321">
    <property type="entry name" value="Arc_rbn_hlx_hlx"/>
</dbReference>
<dbReference type="AlphaFoldDB" id="A0AAW8VUI1"/>
<dbReference type="Pfam" id="PF04221">
    <property type="entry name" value="RelB"/>
    <property type="match status" value="1"/>
</dbReference>
<dbReference type="NCBIfam" id="TIGR02384">
    <property type="entry name" value="RelB_DinJ"/>
    <property type="match status" value="1"/>
</dbReference>
<protein>
    <submittedName>
        <fullName evidence="1">Type II toxin-antitoxin system RelB/DinJ family antitoxin</fullName>
    </submittedName>
</protein>
<organism evidence="1 2">
    <name type="scientific">Lactiplantibacillus pentosus</name>
    <name type="common">Lactobacillus pentosus</name>
    <dbReference type="NCBI Taxonomy" id="1589"/>
    <lineage>
        <taxon>Bacteria</taxon>
        <taxon>Bacillati</taxon>
        <taxon>Bacillota</taxon>
        <taxon>Bacilli</taxon>
        <taxon>Lactobacillales</taxon>
        <taxon>Lactobacillaceae</taxon>
        <taxon>Lactiplantibacillus</taxon>
    </lineage>
</organism>
<accession>A0AAW8VUI1</accession>
<dbReference type="InterPro" id="IPR007337">
    <property type="entry name" value="RelB/DinJ"/>
</dbReference>
<dbReference type="Proteomes" id="UP001267003">
    <property type="component" value="Unassembled WGS sequence"/>
</dbReference>
<dbReference type="GO" id="GO:0006355">
    <property type="term" value="P:regulation of DNA-templated transcription"/>
    <property type="evidence" value="ECO:0007669"/>
    <property type="project" value="InterPro"/>
</dbReference>
<proteinExistence type="predicted"/>
<dbReference type="EMBL" id="JAVLAQ010000001">
    <property type="protein sequence ID" value="MDT6989876.1"/>
    <property type="molecule type" value="Genomic_DNA"/>
</dbReference>